<dbReference type="AlphaFoldDB" id="A0A4V1IY77"/>
<evidence type="ECO:0000256" key="1">
    <source>
        <dbReference type="ARBA" id="ARBA00022574"/>
    </source>
</evidence>
<evidence type="ECO:0000256" key="4">
    <source>
        <dbReference type="SAM" id="MobiDB-lite"/>
    </source>
</evidence>
<dbReference type="PROSITE" id="PS50082">
    <property type="entry name" value="WD_REPEATS_2"/>
    <property type="match status" value="5"/>
</dbReference>
<dbReference type="PROSITE" id="PS00678">
    <property type="entry name" value="WD_REPEATS_1"/>
    <property type="match status" value="2"/>
</dbReference>
<reference evidence="7" key="1">
    <citation type="journal article" date="2018" name="Nat. Microbiol.">
        <title>Leveraging single-cell genomics to expand the fungal tree of life.</title>
        <authorList>
            <person name="Ahrendt S.R."/>
            <person name="Quandt C.A."/>
            <person name="Ciobanu D."/>
            <person name="Clum A."/>
            <person name="Salamov A."/>
            <person name="Andreopoulos B."/>
            <person name="Cheng J.F."/>
            <person name="Woyke T."/>
            <person name="Pelin A."/>
            <person name="Henrissat B."/>
            <person name="Reynolds N.K."/>
            <person name="Benny G.L."/>
            <person name="Smith M.E."/>
            <person name="James T.Y."/>
            <person name="Grigoriev I.V."/>
        </authorList>
    </citation>
    <scope>NUCLEOTIDE SEQUENCE [LARGE SCALE GENOMIC DNA]</scope>
</reference>
<dbReference type="GO" id="GO:0030621">
    <property type="term" value="F:U4 snRNA binding"/>
    <property type="evidence" value="ECO:0007669"/>
    <property type="project" value="TreeGrafter"/>
</dbReference>
<keyword evidence="7" id="KW-1185">Reference proteome</keyword>
<dbReference type="Proteomes" id="UP000267251">
    <property type="component" value="Unassembled WGS sequence"/>
</dbReference>
<dbReference type="InterPro" id="IPR015943">
    <property type="entry name" value="WD40/YVTN_repeat-like_dom_sf"/>
</dbReference>
<gene>
    <name evidence="6" type="ORF">BJ684DRAFT_9837</name>
</gene>
<dbReference type="SUPFAM" id="SSF158230">
    <property type="entry name" value="PRP4-like"/>
    <property type="match status" value="1"/>
</dbReference>
<accession>A0A4V1IY77</accession>
<dbReference type="GO" id="GO:0046540">
    <property type="term" value="C:U4/U6 x U5 tri-snRNP complex"/>
    <property type="evidence" value="ECO:0007669"/>
    <property type="project" value="TreeGrafter"/>
</dbReference>
<feature type="compositionally biased region" description="Acidic residues" evidence="4">
    <location>
        <begin position="78"/>
        <end position="114"/>
    </location>
</feature>
<dbReference type="Pfam" id="PF00400">
    <property type="entry name" value="WD40"/>
    <property type="match status" value="7"/>
</dbReference>
<evidence type="ECO:0000256" key="3">
    <source>
        <dbReference type="PROSITE-ProRule" id="PRU00221"/>
    </source>
</evidence>
<sequence length="490" mass="54180">MYTSKEQQALMEEMDRRKRARELAVPTDDRQIRARLRDLKEPQCLFAEGPSERRDRLRHLLSLRLSKKEKRAAAAGDASDEDEDMSDHESDEDTDMEEGGSQDQREEEDKEEEFYTVGSEDLLHARREMLSFSMPRAKERIERQKTFASTSLVTIRTARNTAFRQLRSYANLASQLGDDRAVAQCAFSPNGQMIATAGWSGLAKIWTVPMCDPIATLNGHTDRLGGIAWHPQATLGQSAASVNLATGGAEGNISLWSLPGKASEDSNMGGHIHRVCRIAFHPNGRYLGSASFDQTWRLWDVEVQKELLLQEGHAGEVFSVAFQGDGSLVATGGLDKVGRVWDTRSGRSAMVLQGHAGPVYSLDWSPNGHQVASGSGDNTVRIWDIRKLSSVQTIAAHTSVVSDIKYYQGALPTNDIQAPISLGNPGMWLLTGSFDGSIRAWSEGDWRMIKSWTGHDGKVMGVDVNRDGSYLASTGFDRTLKLWAHEDTVV</sequence>
<dbReference type="SMART" id="SM00500">
    <property type="entry name" value="SFM"/>
    <property type="match status" value="1"/>
</dbReference>
<dbReference type="OrthoDB" id="540662at2759"/>
<dbReference type="SMART" id="SM00320">
    <property type="entry name" value="WD40"/>
    <property type="match status" value="7"/>
</dbReference>
<dbReference type="FunFam" id="2.130.10.10:FF:000411">
    <property type="entry name" value="U4/U6 small nuclear ribonucleoprotein Prp4"/>
    <property type="match status" value="1"/>
</dbReference>
<feature type="repeat" description="WD" evidence="3">
    <location>
        <begin position="310"/>
        <end position="351"/>
    </location>
</feature>
<dbReference type="Gene3D" id="4.10.280.110">
    <property type="entry name" value="Pre-mRNA processing factor 4 domain"/>
    <property type="match status" value="1"/>
</dbReference>
<dbReference type="InterPro" id="IPR001680">
    <property type="entry name" value="WD40_rpt"/>
</dbReference>
<dbReference type="InterPro" id="IPR020472">
    <property type="entry name" value="WD40_PAC1"/>
</dbReference>
<dbReference type="SUPFAM" id="SSF50978">
    <property type="entry name" value="WD40 repeat-like"/>
    <property type="match status" value="1"/>
</dbReference>
<name>A0A4V1IY77_9FUNG</name>
<feature type="domain" description="Pre-mRNA processing factor 4 (PRP4)-like" evidence="5">
    <location>
        <begin position="27"/>
        <end position="80"/>
    </location>
</feature>
<dbReference type="GO" id="GO:0000398">
    <property type="term" value="P:mRNA splicing, via spliceosome"/>
    <property type="evidence" value="ECO:0007669"/>
    <property type="project" value="TreeGrafter"/>
</dbReference>
<evidence type="ECO:0000256" key="2">
    <source>
        <dbReference type="ARBA" id="ARBA00022737"/>
    </source>
</evidence>
<organism evidence="6 7">
    <name type="scientific">Piptocephalis cylindrospora</name>
    <dbReference type="NCBI Taxonomy" id="1907219"/>
    <lineage>
        <taxon>Eukaryota</taxon>
        <taxon>Fungi</taxon>
        <taxon>Fungi incertae sedis</taxon>
        <taxon>Zoopagomycota</taxon>
        <taxon>Zoopagomycotina</taxon>
        <taxon>Zoopagomycetes</taxon>
        <taxon>Zoopagales</taxon>
        <taxon>Piptocephalidaceae</taxon>
        <taxon>Piptocephalis</taxon>
    </lineage>
</organism>
<feature type="region of interest" description="Disordered" evidence="4">
    <location>
        <begin position="67"/>
        <end position="117"/>
    </location>
</feature>
<feature type="repeat" description="WD" evidence="3">
    <location>
        <begin position="175"/>
        <end position="208"/>
    </location>
</feature>
<feature type="repeat" description="WD" evidence="3">
    <location>
        <begin position="268"/>
        <end position="309"/>
    </location>
</feature>
<evidence type="ECO:0000259" key="5">
    <source>
        <dbReference type="SMART" id="SM00500"/>
    </source>
</evidence>
<feature type="region of interest" description="Disordered" evidence="4">
    <location>
        <begin position="1"/>
        <end position="30"/>
    </location>
</feature>
<dbReference type="PANTHER" id="PTHR19846:SF0">
    <property type="entry name" value="PRE-MRNA PROCESSING FACTOR 4"/>
    <property type="match status" value="1"/>
</dbReference>
<dbReference type="InterPro" id="IPR036285">
    <property type="entry name" value="PRP4-like_sf"/>
</dbReference>
<dbReference type="InterPro" id="IPR014906">
    <property type="entry name" value="PRP4-like"/>
</dbReference>
<dbReference type="PROSITE" id="PS50294">
    <property type="entry name" value="WD_REPEATS_REGION"/>
    <property type="match status" value="4"/>
</dbReference>
<keyword evidence="1 3" id="KW-0853">WD repeat</keyword>
<dbReference type="InterPro" id="IPR036322">
    <property type="entry name" value="WD40_repeat_dom_sf"/>
</dbReference>
<evidence type="ECO:0000313" key="7">
    <source>
        <dbReference type="Proteomes" id="UP000267251"/>
    </source>
</evidence>
<evidence type="ECO:0000313" key="6">
    <source>
        <dbReference type="EMBL" id="RKP13599.1"/>
    </source>
</evidence>
<protein>
    <submittedName>
        <fullName evidence="6">WD40 repeat-like protein</fullName>
    </submittedName>
</protein>
<dbReference type="CDD" id="cd00200">
    <property type="entry name" value="WD40"/>
    <property type="match status" value="1"/>
</dbReference>
<feature type="repeat" description="WD" evidence="3">
    <location>
        <begin position="452"/>
        <end position="483"/>
    </location>
</feature>
<dbReference type="Pfam" id="PF08799">
    <property type="entry name" value="PRP4"/>
    <property type="match status" value="1"/>
</dbReference>
<proteinExistence type="predicted"/>
<dbReference type="Gene3D" id="2.130.10.10">
    <property type="entry name" value="YVTN repeat-like/Quinoprotein amine dehydrogenase"/>
    <property type="match status" value="3"/>
</dbReference>
<dbReference type="PRINTS" id="PR00320">
    <property type="entry name" value="GPROTEINBRPT"/>
</dbReference>
<keyword evidence="2" id="KW-0677">Repeat</keyword>
<dbReference type="GO" id="GO:0017070">
    <property type="term" value="F:U6 snRNA binding"/>
    <property type="evidence" value="ECO:0007669"/>
    <property type="project" value="TreeGrafter"/>
</dbReference>
<dbReference type="EMBL" id="KZ987983">
    <property type="protein sequence ID" value="RKP13599.1"/>
    <property type="molecule type" value="Genomic_DNA"/>
</dbReference>
<feature type="repeat" description="WD" evidence="3">
    <location>
        <begin position="352"/>
        <end position="393"/>
    </location>
</feature>
<dbReference type="PANTHER" id="PTHR19846">
    <property type="entry name" value="WD40 REPEAT PROTEIN"/>
    <property type="match status" value="1"/>
</dbReference>
<dbReference type="InterPro" id="IPR019775">
    <property type="entry name" value="WD40_repeat_CS"/>
</dbReference>